<evidence type="ECO:0000313" key="2">
    <source>
        <dbReference type="Proteomes" id="UP000625210"/>
    </source>
</evidence>
<name>A0A8J2YC62_9BACL</name>
<evidence type="ECO:0000313" key="1">
    <source>
        <dbReference type="EMBL" id="GGE04530.1"/>
    </source>
</evidence>
<dbReference type="AlphaFoldDB" id="A0A8J2YC62"/>
<keyword evidence="2" id="KW-1185">Reference proteome</keyword>
<dbReference type="Proteomes" id="UP000625210">
    <property type="component" value="Unassembled WGS sequence"/>
</dbReference>
<accession>A0A8J2YC62</accession>
<dbReference type="InterPro" id="IPR026838">
    <property type="entry name" value="YheC/D"/>
</dbReference>
<proteinExistence type="predicted"/>
<comment type="caution">
    <text evidence="1">The sequence shown here is derived from an EMBL/GenBank/DDBJ whole genome shotgun (WGS) entry which is preliminary data.</text>
</comment>
<dbReference type="EMBL" id="BMHQ01000001">
    <property type="protein sequence ID" value="GGE04530.1"/>
    <property type="molecule type" value="Genomic_DNA"/>
</dbReference>
<organism evidence="1 2">
    <name type="scientific">Marinithermofilum abyssi</name>
    <dbReference type="NCBI Taxonomy" id="1571185"/>
    <lineage>
        <taxon>Bacteria</taxon>
        <taxon>Bacillati</taxon>
        <taxon>Bacillota</taxon>
        <taxon>Bacilli</taxon>
        <taxon>Bacillales</taxon>
        <taxon>Thermoactinomycetaceae</taxon>
        <taxon>Marinithermofilum</taxon>
    </lineage>
</organism>
<reference evidence="1" key="2">
    <citation type="submission" date="2020-09" db="EMBL/GenBank/DDBJ databases">
        <authorList>
            <person name="Sun Q."/>
            <person name="Zhou Y."/>
        </authorList>
    </citation>
    <scope>NUCLEOTIDE SEQUENCE</scope>
    <source>
        <strain evidence="1">CGMCC 1.15179</strain>
    </source>
</reference>
<gene>
    <name evidence="1" type="ORF">GCM10011571_01960</name>
</gene>
<reference evidence="1" key="1">
    <citation type="journal article" date="2014" name="Int. J. Syst. Evol. Microbiol.">
        <title>Complete genome sequence of Corynebacterium casei LMG S-19264T (=DSM 44701T), isolated from a smear-ripened cheese.</title>
        <authorList>
            <consortium name="US DOE Joint Genome Institute (JGI-PGF)"/>
            <person name="Walter F."/>
            <person name="Albersmeier A."/>
            <person name="Kalinowski J."/>
            <person name="Ruckert C."/>
        </authorList>
    </citation>
    <scope>NUCLEOTIDE SEQUENCE</scope>
    <source>
        <strain evidence="1">CGMCC 1.15179</strain>
    </source>
</reference>
<dbReference type="Pfam" id="PF14398">
    <property type="entry name" value="ATPgrasp_YheCD"/>
    <property type="match status" value="1"/>
</dbReference>
<protein>
    <submittedName>
        <fullName evidence="1">Uncharacterized protein</fullName>
    </submittedName>
</protein>
<sequence length="73" mass="8591">MIKILEKCAVEAVNNVSRMYPNLKEFAVDMGIDTKSRVWIYEVNIEPLTKGNFGKLPDRTLYRKIKKMRKMAR</sequence>